<evidence type="ECO:0000313" key="5">
    <source>
        <dbReference type="Proteomes" id="UP000269801"/>
    </source>
</evidence>
<evidence type="ECO:0000256" key="2">
    <source>
        <dbReference type="SAM" id="MobiDB-lite"/>
    </source>
</evidence>
<gene>
    <name evidence="4" type="ORF">ALP70_04084</name>
</gene>
<dbReference type="GO" id="GO:0003677">
    <property type="term" value="F:DNA binding"/>
    <property type="evidence" value="ECO:0007669"/>
    <property type="project" value="InterPro"/>
</dbReference>
<dbReference type="GO" id="GO:0006310">
    <property type="term" value="P:DNA recombination"/>
    <property type="evidence" value="ECO:0007669"/>
    <property type="project" value="UniProtKB-KW"/>
</dbReference>
<reference evidence="4 5" key="1">
    <citation type="submission" date="2018-08" db="EMBL/GenBank/DDBJ databases">
        <title>Recombination of ecologically and evolutionarily significant loci maintains genetic cohesion in the Pseudomonas syringae species complex.</title>
        <authorList>
            <person name="Dillon M."/>
            <person name="Thakur S."/>
            <person name="Almeida R.N.D."/>
            <person name="Weir B.S."/>
            <person name="Guttman D.S."/>
        </authorList>
    </citation>
    <scope>NUCLEOTIDE SEQUENCE [LARGE SCALE GENOMIC DNA]</scope>
    <source>
        <strain evidence="4 5">ICMP 13685</strain>
    </source>
</reference>
<sequence length="531" mass="57689">MTARYTAELLGRLRALYYKGSSDSALCHIPQYSAFRCAVRRMQVLATRAPEIPVSYLARRDGRYSYRRRFPADVAALIGRNEYRKALGTADRSEALRLSHAVSVEFDRICDAAVAECAAPVPQSAEPETVEAQARTATEVLDNLNAMVRGFTLNVTERMQSSGWQSELEWRRASLEAHARGTLVLPGLDIHPVEARAMLRALDDTLAGNPPRFDAPAPGGATAPATAAPVSDTVTEAVFQSVLEEYYEGVGPSRVSKIKSLTRRVLAWPSTQAEQLERVMQYCAERLEAGGKATSVHGDAAALITVLRRVPGWQSIALPKTGATARAVRSGGGMNVNQRDSIPLERMLNLHTEMKRQVPVHHSTVVLLARYGLRPGELLQEGPEALGYRVDILGNRELVFKAALSGGKNAAARRDIPVHADDAGMFREVLAGLGIAADATPVQRDRRIRQRVRNVSRVFNRLLGEGDGLSLYSQRHTCADLLRAVGATAEEVGGVLGHTAAGAKATSIYGGSQPLDRPRELLEKVRALIPS</sequence>
<dbReference type="Pfam" id="PF20172">
    <property type="entry name" value="DUF6538"/>
    <property type="match status" value="1"/>
</dbReference>
<keyword evidence="1" id="KW-0233">DNA recombination</keyword>
<dbReference type="InterPro" id="IPR013762">
    <property type="entry name" value="Integrase-like_cat_sf"/>
</dbReference>
<evidence type="ECO:0000313" key="4">
    <source>
        <dbReference type="EMBL" id="RMS28285.1"/>
    </source>
</evidence>
<accession>A0A3M5BRV8</accession>
<protein>
    <recommendedName>
        <fullName evidence="3">DUF6538 domain-containing protein</fullName>
    </recommendedName>
</protein>
<organism evidence="4 5">
    <name type="scientific">Pseudomonas savastanoi</name>
    <name type="common">Pseudomonas syringae pv. savastanoi</name>
    <dbReference type="NCBI Taxonomy" id="29438"/>
    <lineage>
        <taxon>Bacteria</taxon>
        <taxon>Pseudomonadati</taxon>
        <taxon>Pseudomonadota</taxon>
        <taxon>Gammaproteobacteria</taxon>
        <taxon>Pseudomonadales</taxon>
        <taxon>Pseudomonadaceae</taxon>
        <taxon>Pseudomonas</taxon>
    </lineage>
</organism>
<dbReference type="SUPFAM" id="SSF56349">
    <property type="entry name" value="DNA breaking-rejoining enzymes"/>
    <property type="match status" value="1"/>
</dbReference>
<feature type="compositionally biased region" description="Low complexity" evidence="2">
    <location>
        <begin position="215"/>
        <end position="228"/>
    </location>
</feature>
<dbReference type="Proteomes" id="UP000269801">
    <property type="component" value="Unassembled WGS sequence"/>
</dbReference>
<dbReference type="InterPro" id="IPR011010">
    <property type="entry name" value="DNA_brk_join_enz"/>
</dbReference>
<dbReference type="GO" id="GO:0015074">
    <property type="term" value="P:DNA integration"/>
    <property type="evidence" value="ECO:0007669"/>
    <property type="project" value="InterPro"/>
</dbReference>
<dbReference type="AlphaFoldDB" id="A0A3M5BRV8"/>
<proteinExistence type="predicted"/>
<dbReference type="InterPro" id="IPR046668">
    <property type="entry name" value="DUF6538"/>
</dbReference>
<feature type="domain" description="DUF6538" evidence="3">
    <location>
        <begin position="56"/>
        <end position="112"/>
    </location>
</feature>
<dbReference type="Gene3D" id="1.10.443.10">
    <property type="entry name" value="Intergrase catalytic core"/>
    <property type="match status" value="1"/>
</dbReference>
<comment type="caution">
    <text evidence="4">The sequence shown here is derived from an EMBL/GenBank/DDBJ whole genome shotgun (WGS) entry which is preliminary data.</text>
</comment>
<feature type="region of interest" description="Disordered" evidence="2">
    <location>
        <begin position="209"/>
        <end position="228"/>
    </location>
</feature>
<evidence type="ECO:0000256" key="1">
    <source>
        <dbReference type="ARBA" id="ARBA00023172"/>
    </source>
</evidence>
<evidence type="ECO:0000259" key="3">
    <source>
        <dbReference type="Pfam" id="PF20172"/>
    </source>
</evidence>
<dbReference type="EMBL" id="RBSL01000165">
    <property type="protein sequence ID" value="RMS28285.1"/>
    <property type="molecule type" value="Genomic_DNA"/>
</dbReference>
<name>A0A3M5BRV8_PSESS</name>